<protein>
    <submittedName>
        <fullName evidence="1">Uncharacterized protein</fullName>
    </submittedName>
</protein>
<dbReference type="Proteomes" id="UP000197068">
    <property type="component" value="Unassembled WGS sequence"/>
</dbReference>
<dbReference type="RefSeq" id="WP_057181275.1">
    <property type="nucleotide sequence ID" value="NZ_BDQM01000022.1"/>
</dbReference>
<organism evidence="1 2">
    <name type="scientific">Colwellia marinimaniae</name>
    <dbReference type="NCBI Taxonomy" id="1513592"/>
    <lineage>
        <taxon>Bacteria</taxon>
        <taxon>Pseudomonadati</taxon>
        <taxon>Pseudomonadota</taxon>
        <taxon>Gammaproteobacteria</taxon>
        <taxon>Alteromonadales</taxon>
        <taxon>Colwelliaceae</taxon>
        <taxon>Colwellia</taxon>
    </lineage>
</organism>
<dbReference type="EMBL" id="BDQM01000022">
    <property type="protein sequence ID" value="GAW96957.1"/>
    <property type="molecule type" value="Genomic_DNA"/>
</dbReference>
<name>A0ABQ0MX59_9GAMM</name>
<evidence type="ECO:0000313" key="1">
    <source>
        <dbReference type="EMBL" id="GAW96957.1"/>
    </source>
</evidence>
<proteinExistence type="predicted"/>
<comment type="caution">
    <text evidence="1">The sequence shown here is derived from an EMBL/GenBank/DDBJ whole genome shotgun (WGS) entry which is preliminary data.</text>
</comment>
<evidence type="ECO:0000313" key="2">
    <source>
        <dbReference type="Proteomes" id="UP000197068"/>
    </source>
</evidence>
<keyword evidence="2" id="KW-1185">Reference proteome</keyword>
<gene>
    <name evidence="1" type="ORF">MTCD1_02580</name>
</gene>
<reference evidence="1 2" key="1">
    <citation type="submission" date="2017-06" db="EMBL/GenBank/DDBJ databases">
        <title>Whole Genome Sequences of Colwellia marinimaniae MTCD1.</title>
        <authorList>
            <person name="Kusumoto H."/>
            <person name="Inoue M."/>
            <person name="Tanikawa K."/>
            <person name="Maeji H."/>
            <person name="Cameron J.H."/>
            <person name="Bartlett D.H."/>
        </authorList>
    </citation>
    <scope>NUCLEOTIDE SEQUENCE [LARGE SCALE GENOMIC DNA]</scope>
    <source>
        <strain evidence="1 2">MTCD1</strain>
    </source>
</reference>
<sequence>MYNLFYVESPLQMLSAISAVKKFNQHKAILIVNLSNDVDRKKNDTQLLALIGSEWDKVIIKKSPKGRLSALIDLLRYVIPFIALYRNKINQYFIGEYRSIDMVMLNIFISPKETILLDDGSFTITAQHYYITNNITPYGNSIKHRLLEPLIKNLKVPNLYSFFNLELLKGQVNYFVLPVKKIININKGSVYFFGSKLSESKNVLLNDELDVLSQVLKLYEGYQVYYIPHRDENISKLNVIEKLGYCIKCLGIPAEVYFEETDIMPEIIISYYSTVLYTCYLRFKNVEIRTVNIESIILPEKSAINAKEIYGYYKGLGIKDIIIQSSRIEQL</sequence>
<accession>A0ABQ0MX59</accession>